<dbReference type="Proteomes" id="UP000775213">
    <property type="component" value="Unassembled WGS sequence"/>
</dbReference>
<evidence type="ECO:0000256" key="1">
    <source>
        <dbReference type="SAM" id="MobiDB-lite"/>
    </source>
</evidence>
<comment type="caution">
    <text evidence="2">The sequence shown here is derived from an EMBL/GenBank/DDBJ whole genome shotgun (WGS) entry which is preliminary data.</text>
</comment>
<gene>
    <name evidence="2" type="ORF">IEQ34_009087</name>
</gene>
<keyword evidence="3" id="KW-1185">Reference proteome</keyword>
<proteinExistence type="predicted"/>
<name>A0AAV7GZL6_DENCH</name>
<dbReference type="EMBL" id="JAGFBR010000009">
    <property type="protein sequence ID" value="KAH0461512.1"/>
    <property type="molecule type" value="Genomic_DNA"/>
</dbReference>
<protein>
    <submittedName>
        <fullName evidence="2">Uncharacterized protein</fullName>
    </submittedName>
</protein>
<evidence type="ECO:0000313" key="3">
    <source>
        <dbReference type="Proteomes" id="UP000775213"/>
    </source>
</evidence>
<sequence>MGNSWTNLLGRRRKVGPSSSELDESVASASANEIRKILPDFPAAGVRIVLFLGPGPAPAMLRIRFPGIGRFIP</sequence>
<organism evidence="2 3">
    <name type="scientific">Dendrobium chrysotoxum</name>
    <name type="common">Orchid</name>
    <dbReference type="NCBI Taxonomy" id="161865"/>
    <lineage>
        <taxon>Eukaryota</taxon>
        <taxon>Viridiplantae</taxon>
        <taxon>Streptophyta</taxon>
        <taxon>Embryophyta</taxon>
        <taxon>Tracheophyta</taxon>
        <taxon>Spermatophyta</taxon>
        <taxon>Magnoliopsida</taxon>
        <taxon>Liliopsida</taxon>
        <taxon>Asparagales</taxon>
        <taxon>Orchidaceae</taxon>
        <taxon>Epidendroideae</taxon>
        <taxon>Malaxideae</taxon>
        <taxon>Dendrobiinae</taxon>
        <taxon>Dendrobium</taxon>
    </lineage>
</organism>
<accession>A0AAV7GZL6</accession>
<reference evidence="2 3" key="1">
    <citation type="journal article" date="2021" name="Hortic Res">
        <title>Chromosome-scale assembly of the Dendrobium chrysotoxum genome enhances the understanding of orchid evolution.</title>
        <authorList>
            <person name="Zhang Y."/>
            <person name="Zhang G.Q."/>
            <person name="Zhang D."/>
            <person name="Liu X.D."/>
            <person name="Xu X.Y."/>
            <person name="Sun W.H."/>
            <person name="Yu X."/>
            <person name="Zhu X."/>
            <person name="Wang Z.W."/>
            <person name="Zhao X."/>
            <person name="Zhong W.Y."/>
            <person name="Chen H."/>
            <person name="Yin W.L."/>
            <person name="Huang T."/>
            <person name="Niu S.C."/>
            <person name="Liu Z.J."/>
        </authorList>
    </citation>
    <scope>NUCLEOTIDE SEQUENCE [LARGE SCALE GENOMIC DNA]</scope>
    <source>
        <strain evidence="2">Lindl</strain>
    </source>
</reference>
<evidence type="ECO:0000313" key="2">
    <source>
        <dbReference type="EMBL" id="KAH0461512.1"/>
    </source>
</evidence>
<dbReference type="AlphaFoldDB" id="A0AAV7GZL6"/>
<feature type="region of interest" description="Disordered" evidence="1">
    <location>
        <begin position="1"/>
        <end position="22"/>
    </location>
</feature>